<dbReference type="Pfam" id="PF00892">
    <property type="entry name" value="EamA"/>
    <property type="match status" value="2"/>
</dbReference>
<keyword evidence="5 6" id="KW-0472">Membrane</keyword>
<dbReference type="EMBL" id="FKBS01000013">
    <property type="protein sequence ID" value="SAI10177.1"/>
    <property type="molecule type" value="Genomic_DNA"/>
</dbReference>
<sequence>MNPSSAGRSGLILMLVTILVWAGSWIAMKSVVPYIGPFDFAAARYLGGSAVLFAAALALRRPLGVPWRLTLLVGITQNAAFQGFVQLGLGQGGVGQVALTTYTMPFWVVLLGWWLLGDKPSMRHWAGIALAALGLLWFVAPWKGLDAGLLPIGLGTAAGFFWALGTVLAKRTFDRHSPDVLVFSAWQMLLGGLALLPAALLVPQKALQWNATLIVGMLYVVLIATALGYLMWMLVIRRVPASIAGLSGLGVPVMAVLMAWVFLGEQPSVDEGIAMALILSGLWVVSRAARRPSESGDTVVR</sequence>
<dbReference type="InterPro" id="IPR000620">
    <property type="entry name" value="EamA_dom"/>
</dbReference>
<dbReference type="PANTHER" id="PTHR32322">
    <property type="entry name" value="INNER MEMBRANE TRANSPORTER"/>
    <property type="match status" value="1"/>
</dbReference>
<dbReference type="SUPFAM" id="SSF103481">
    <property type="entry name" value="Multidrug resistance efflux transporter EmrE"/>
    <property type="match status" value="2"/>
</dbReference>
<feature type="transmembrane region" description="Helical" evidence="6">
    <location>
        <begin position="180"/>
        <end position="202"/>
    </location>
</feature>
<feature type="domain" description="EamA" evidence="7">
    <location>
        <begin position="9"/>
        <end position="138"/>
    </location>
</feature>
<dbReference type="PANTHER" id="PTHR32322:SF2">
    <property type="entry name" value="EAMA DOMAIN-CONTAINING PROTEIN"/>
    <property type="match status" value="1"/>
</dbReference>
<feature type="transmembrane region" description="Helical" evidence="6">
    <location>
        <begin position="269"/>
        <end position="285"/>
    </location>
</feature>
<evidence type="ECO:0000313" key="8">
    <source>
        <dbReference type="EMBL" id="SAI10177.1"/>
    </source>
</evidence>
<evidence type="ECO:0000256" key="3">
    <source>
        <dbReference type="ARBA" id="ARBA00022692"/>
    </source>
</evidence>
<feature type="transmembrane region" description="Helical" evidence="6">
    <location>
        <begin position="12"/>
        <end position="36"/>
    </location>
</feature>
<feature type="transmembrane region" description="Helical" evidence="6">
    <location>
        <begin position="95"/>
        <end position="116"/>
    </location>
</feature>
<organism evidence="8 9">
    <name type="scientific">Bordetella ansorpii</name>
    <dbReference type="NCBI Taxonomy" id="288768"/>
    <lineage>
        <taxon>Bacteria</taxon>
        <taxon>Pseudomonadati</taxon>
        <taxon>Pseudomonadota</taxon>
        <taxon>Betaproteobacteria</taxon>
        <taxon>Burkholderiales</taxon>
        <taxon>Alcaligenaceae</taxon>
        <taxon>Bordetella</taxon>
    </lineage>
</organism>
<feature type="transmembrane region" description="Helical" evidence="6">
    <location>
        <begin position="214"/>
        <end position="236"/>
    </location>
</feature>
<feature type="transmembrane region" description="Helical" evidence="6">
    <location>
        <begin position="42"/>
        <end position="59"/>
    </location>
</feature>
<evidence type="ECO:0000256" key="4">
    <source>
        <dbReference type="ARBA" id="ARBA00022989"/>
    </source>
</evidence>
<dbReference type="Proteomes" id="UP000077037">
    <property type="component" value="Unassembled WGS sequence"/>
</dbReference>
<feature type="transmembrane region" description="Helical" evidence="6">
    <location>
        <begin position="125"/>
        <end position="142"/>
    </location>
</feature>
<dbReference type="RefSeq" id="WP_156523014.1">
    <property type="nucleotide sequence ID" value="NZ_FKBS01000013.1"/>
</dbReference>
<evidence type="ECO:0000313" key="9">
    <source>
        <dbReference type="Proteomes" id="UP000077037"/>
    </source>
</evidence>
<feature type="domain" description="EamA" evidence="7">
    <location>
        <begin position="153"/>
        <end position="286"/>
    </location>
</feature>
<dbReference type="Gene3D" id="1.10.3730.20">
    <property type="match status" value="1"/>
</dbReference>
<dbReference type="OrthoDB" id="5430053at2"/>
<evidence type="ECO:0000259" key="7">
    <source>
        <dbReference type="Pfam" id="PF00892"/>
    </source>
</evidence>
<dbReference type="InterPro" id="IPR050638">
    <property type="entry name" value="AA-Vitamin_Transporters"/>
</dbReference>
<reference evidence="8 9" key="1">
    <citation type="submission" date="2016-03" db="EMBL/GenBank/DDBJ databases">
        <authorList>
            <consortium name="Pathogen Informatics"/>
        </authorList>
    </citation>
    <scope>NUCLEOTIDE SEQUENCE [LARGE SCALE GENOMIC DNA]</scope>
    <source>
        <strain evidence="8 9">NCTC13364</strain>
    </source>
</reference>
<evidence type="ECO:0000256" key="6">
    <source>
        <dbReference type="SAM" id="Phobius"/>
    </source>
</evidence>
<gene>
    <name evidence="8" type="primary">yijE_2</name>
    <name evidence="8" type="ORF">SAMEA1982600_01292</name>
</gene>
<keyword evidence="3 6" id="KW-0812">Transmembrane</keyword>
<feature type="transmembrane region" description="Helical" evidence="6">
    <location>
        <begin position="243"/>
        <end position="263"/>
    </location>
</feature>
<accession>A0A157MM88</accession>
<proteinExistence type="inferred from homology"/>
<protein>
    <submittedName>
        <fullName evidence="8">Integral membrane protein</fullName>
    </submittedName>
</protein>
<evidence type="ECO:0000256" key="2">
    <source>
        <dbReference type="ARBA" id="ARBA00007362"/>
    </source>
</evidence>
<keyword evidence="4 6" id="KW-1133">Transmembrane helix</keyword>
<evidence type="ECO:0000256" key="5">
    <source>
        <dbReference type="ARBA" id="ARBA00023136"/>
    </source>
</evidence>
<name>A0A157MM88_9BORD</name>
<dbReference type="InterPro" id="IPR037185">
    <property type="entry name" value="EmrE-like"/>
</dbReference>
<dbReference type="AlphaFoldDB" id="A0A157MM88"/>
<evidence type="ECO:0000256" key="1">
    <source>
        <dbReference type="ARBA" id="ARBA00004141"/>
    </source>
</evidence>
<dbReference type="GO" id="GO:0016020">
    <property type="term" value="C:membrane"/>
    <property type="evidence" value="ECO:0007669"/>
    <property type="project" value="UniProtKB-SubCell"/>
</dbReference>
<feature type="transmembrane region" description="Helical" evidence="6">
    <location>
        <begin position="148"/>
        <end position="168"/>
    </location>
</feature>
<comment type="subcellular location">
    <subcellularLocation>
        <location evidence="1">Membrane</location>
        <topology evidence="1">Multi-pass membrane protein</topology>
    </subcellularLocation>
</comment>
<comment type="similarity">
    <text evidence="2">Belongs to the EamA transporter family.</text>
</comment>